<dbReference type="AlphaFoldDB" id="B6XST2"/>
<accession>B6XST2</accession>
<gene>
    <name evidence="2" type="ORF">BIFCAT_00239</name>
</gene>
<reference evidence="2 3" key="1">
    <citation type="submission" date="2008-10" db="EMBL/GenBank/DDBJ databases">
        <title>Draft genome sequence of Bifidobacterium catenulatum (DSM 16992).</title>
        <authorList>
            <person name="Sudarsanam P."/>
            <person name="Ley R."/>
            <person name="Guruge J."/>
            <person name="Turnbaugh P.J."/>
            <person name="Mahowald M."/>
            <person name="Liep D."/>
            <person name="Gordon J."/>
        </authorList>
    </citation>
    <scope>NUCLEOTIDE SEQUENCE [LARGE SCALE GENOMIC DNA]</scope>
    <source>
        <strain evidence="2 3">DSM 16992</strain>
    </source>
</reference>
<dbReference type="EMBL" id="ABXY01000005">
    <property type="protein sequence ID" value="EEB22295.1"/>
    <property type="molecule type" value="Genomic_DNA"/>
</dbReference>
<evidence type="ECO:0000256" key="1">
    <source>
        <dbReference type="SAM" id="MobiDB-lite"/>
    </source>
</evidence>
<reference evidence="2 3" key="2">
    <citation type="submission" date="2008-10" db="EMBL/GenBank/DDBJ databases">
        <authorList>
            <person name="Fulton L."/>
            <person name="Clifton S."/>
            <person name="Fulton B."/>
            <person name="Xu J."/>
            <person name="Minx P."/>
            <person name="Pepin K.H."/>
            <person name="Johnson M."/>
            <person name="Bhonagiri V."/>
            <person name="Nash W.E."/>
            <person name="Mardis E.R."/>
            <person name="Wilson R.K."/>
        </authorList>
    </citation>
    <scope>NUCLEOTIDE SEQUENCE [LARGE SCALE GENOMIC DNA]</scope>
    <source>
        <strain evidence="2 3">DSM 16992</strain>
    </source>
</reference>
<dbReference type="Proteomes" id="UP000003882">
    <property type="component" value="Unassembled WGS sequence"/>
</dbReference>
<evidence type="ECO:0000313" key="2">
    <source>
        <dbReference type="EMBL" id="EEB22295.1"/>
    </source>
</evidence>
<proteinExistence type="predicted"/>
<name>B6XST2_9BIFI</name>
<evidence type="ECO:0000313" key="3">
    <source>
        <dbReference type="Proteomes" id="UP000003882"/>
    </source>
</evidence>
<sequence>MADRFFSCAFYATENTNRNRMHPVQKRKSRRRERPPAEREKREEGFSYGVLREPRQLP</sequence>
<protein>
    <submittedName>
        <fullName evidence="2">Uncharacterized protein</fullName>
    </submittedName>
</protein>
<feature type="region of interest" description="Disordered" evidence="1">
    <location>
        <begin position="12"/>
        <end position="58"/>
    </location>
</feature>
<feature type="compositionally biased region" description="Basic and acidic residues" evidence="1">
    <location>
        <begin position="34"/>
        <end position="45"/>
    </location>
</feature>
<feature type="compositionally biased region" description="Basic residues" evidence="1">
    <location>
        <begin position="19"/>
        <end position="33"/>
    </location>
</feature>
<organism evidence="2 3">
    <name type="scientific">Bifidobacterium catenulatum DSM 16992 = JCM 1194 = LMG 11043</name>
    <dbReference type="NCBI Taxonomy" id="566552"/>
    <lineage>
        <taxon>Bacteria</taxon>
        <taxon>Bacillati</taxon>
        <taxon>Actinomycetota</taxon>
        <taxon>Actinomycetes</taxon>
        <taxon>Bifidobacteriales</taxon>
        <taxon>Bifidobacteriaceae</taxon>
        <taxon>Bifidobacterium</taxon>
    </lineage>
</organism>
<comment type="caution">
    <text evidence="2">The sequence shown here is derived from an EMBL/GenBank/DDBJ whole genome shotgun (WGS) entry which is preliminary data.</text>
</comment>